<keyword evidence="6 10" id="KW-1133">Transmembrane helix</keyword>
<evidence type="ECO:0000256" key="1">
    <source>
        <dbReference type="ARBA" id="ARBA00004141"/>
    </source>
</evidence>
<dbReference type="GO" id="GO:0006826">
    <property type="term" value="P:iron ion transport"/>
    <property type="evidence" value="ECO:0007669"/>
    <property type="project" value="TreeGrafter"/>
</dbReference>
<keyword evidence="9 10" id="KW-0472">Membrane</keyword>
<dbReference type="SFLD" id="SFLDG01168">
    <property type="entry name" value="Ferric_reductase_subgroup_(FRE"/>
    <property type="match status" value="1"/>
</dbReference>
<dbReference type="AlphaFoldDB" id="A0AA39U835"/>
<name>A0AA39U835_9LECA</name>
<dbReference type="SUPFAM" id="SSF52343">
    <property type="entry name" value="Ferredoxin reductase-like, C-terminal NADP-linked domain"/>
    <property type="match status" value="1"/>
</dbReference>
<dbReference type="Pfam" id="PF08030">
    <property type="entry name" value="NAD_binding_6"/>
    <property type="match status" value="1"/>
</dbReference>
<dbReference type="GO" id="GO:0005886">
    <property type="term" value="C:plasma membrane"/>
    <property type="evidence" value="ECO:0007669"/>
    <property type="project" value="TreeGrafter"/>
</dbReference>
<dbReference type="GO" id="GO:0006879">
    <property type="term" value="P:intracellular iron ion homeostasis"/>
    <property type="evidence" value="ECO:0007669"/>
    <property type="project" value="TreeGrafter"/>
</dbReference>
<dbReference type="GO" id="GO:0000293">
    <property type="term" value="F:ferric-chelate reductase activity"/>
    <property type="evidence" value="ECO:0007669"/>
    <property type="project" value="UniProtKB-ARBA"/>
</dbReference>
<dbReference type="InterPro" id="IPR013130">
    <property type="entry name" value="Fe3_Rdtase_TM_dom"/>
</dbReference>
<evidence type="ECO:0000256" key="5">
    <source>
        <dbReference type="ARBA" id="ARBA00022982"/>
    </source>
</evidence>
<dbReference type="InterPro" id="IPR013121">
    <property type="entry name" value="Fe_red_NAD-bd_6"/>
</dbReference>
<feature type="transmembrane region" description="Helical" evidence="10">
    <location>
        <begin position="106"/>
        <end position="124"/>
    </location>
</feature>
<evidence type="ECO:0000256" key="4">
    <source>
        <dbReference type="ARBA" id="ARBA00022692"/>
    </source>
</evidence>
<dbReference type="Pfam" id="PF01794">
    <property type="entry name" value="Ferric_reduct"/>
    <property type="match status" value="1"/>
</dbReference>
<dbReference type="PANTHER" id="PTHR32361:SF24">
    <property type="entry name" value="REDUCTASE, PUTATIVE (AFU_ORTHOLOGUE AFUA_3G10820)-RELATED"/>
    <property type="match status" value="1"/>
</dbReference>
<keyword evidence="13" id="KW-1185">Reference proteome</keyword>
<evidence type="ECO:0000313" key="13">
    <source>
        <dbReference type="Proteomes" id="UP001166286"/>
    </source>
</evidence>
<dbReference type="InterPro" id="IPR013112">
    <property type="entry name" value="FAD-bd_8"/>
</dbReference>
<dbReference type="InterPro" id="IPR051410">
    <property type="entry name" value="Ferric/Cupric_Reductase"/>
</dbReference>
<dbReference type="Gene3D" id="3.40.50.80">
    <property type="entry name" value="Nucleotide-binding domain of ferredoxin-NADP reductase (FNR) module"/>
    <property type="match status" value="1"/>
</dbReference>
<dbReference type="PROSITE" id="PS51384">
    <property type="entry name" value="FAD_FR"/>
    <property type="match status" value="1"/>
</dbReference>
<keyword evidence="5" id="KW-0249">Electron transport</keyword>
<accession>A0AA39U835</accession>
<protein>
    <recommendedName>
        <fullName evidence="11">FAD-binding FR-type domain-containing protein</fullName>
    </recommendedName>
</protein>
<dbReference type="Proteomes" id="UP001166286">
    <property type="component" value="Unassembled WGS sequence"/>
</dbReference>
<dbReference type="EMBL" id="JAFEKC020000017">
    <property type="protein sequence ID" value="KAK0509951.1"/>
    <property type="molecule type" value="Genomic_DNA"/>
</dbReference>
<feature type="transmembrane region" description="Helical" evidence="10">
    <location>
        <begin position="179"/>
        <end position="201"/>
    </location>
</feature>
<evidence type="ECO:0000256" key="10">
    <source>
        <dbReference type="SAM" id="Phobius"/>
    </source>
</evidence>
<dbReference type="Pfam" id="PF08022">
    <property type="entry name" value="FAD_binding_8"/>
    <property type="match status" value="1"/>
</dbReference>
<comment type="subcellular location">
    <subcellularLocation>
        <location evidence="1">Membrane</location>
        <topology evidence="1">Multi-pass membrane protein</topology>
    </subcellularLocation>
</comment>
<dbReference type="GO" id="GO:0015677">
    <property type="term" value="P:copper ion import"/>
    <property type="evidence" value="ECO:0007669"/>
    <property type="project" value="TreeGrafter"/>
</dbReference>
<comment type="similarity">
    <text evidence="2">Belongs to the ferric reductase (FRE) family.</text>
</comment>
<dbReference type="SFLD" id="SFLDS00052">
    <property type="entry name" value="Ferric_Reductase_Domain"/>
    <property type="match status" value="1"/>
</dbReference>
<evidence type="ECO:0000256" key="8">
    <source>
        <dbReference type="ARBA" id="ARBA00023065"/>
    </source>
</evidence>
<feature type="transmembrane region" description="Helical" evidence="10">
    <location>
        <begin position="221"/>
        <end position="242"/>
    </location>
</feature>
<dbReference type="PANTHER" id="PTHR32361">
    <property type="entry name" value="FERRIC/CUPRIC REDUCTASE TRANSMEMBRANE COMPONENT"/>
    <property type="match status" value="1"/>
</dbReference>
<keyword evidence="7" id="KW-0560">Oxidoreductase</keyword>
<keyword evidence="3" id="KW-0813">Transport</keyword>
<feature type="transmembrane region" description="Helical" evidence="10">
    <location>
        <begin position="20"/>
        <end position="41"/>
    </location>
</feature>
<keyword evidence="8" id="KW-0406">Ion transport</keyword>
<evidence type="ECO:0000313" key="12">
    <source>
        <dbReference type="EMBL" id="KAK0509951.1"/>
    </source>
</evidence>
<dbReference type="InterPro" id="IPR017927">
    <property type="entry name" value="FAD-bd_FR_type"/>
</dbReference>
<evidence type="ECO:0000256" key="7">
    <source>
        <dbReference type="ARBA" id="ARBA00023002"/>
    </source>
</evidence>
<feature type="domain" description="FAD-binding FR-type" evidence="11">
    <location>
        <begin position="304"/>
        <end position="432"/>
    </location>
</feature>
<dbReference type="CDD" id="cd06186">
    <property type="entry name" value="NOX_Duox_like_FAD_NADP"/>
    <property type="match status" value="1"/>
</dbReference>
<organism evidence="12 13">
    <name type="scientific">Cladonia borealis</name>
    <dbReference type="NCBI Taxonomy" id="184061"/>
    <lineage>
        <taxon>Eukaryota</taxon>
        <taxon>Fungi</taxon>
        <taxon>Dikarya</taxon>
        <taxon>Ascomycota</taxon>
        <taxon>Pezizomycotina</taxon>
        <taxon>Lecanoromycetes</taxon>
        <taxon>OSLEUM clade</taxon>
        <taxon>Lecanoromycetidae</taxon>
        <taxon>Lecanorales</taxon>
        <taxon>Lecanorineae</taxon>
        <taxon>Cladoniaceae</taxon>
        <taxon>Cladonia</taxon>
    </lineage>
</organism>
<evidence type="ECO:0000256" key="6">
    <source>
        <dbReference type="ARBA" id="ARBA00022989"/>
    </source>
</evidence>
<sequence>MNAQGSPAALAAIAVDNLLFSHYILIVLSAIVVSFFIYRIAIGSIRHLRTLTCLNNDTQRYFRTPNKIYGFIKQHLFYAPLFRKRHSRPVRAGPVDLGTLPTRLQGLLLIGIIAMNVVLCVYGIEWHGPLVTKLKHFRNRAGTLAVVNLIPLVIMSGRNNPLIWLLNIPYDTFNLMHRWFGRIVVSLVITHATAEIINMVVTGTMGEDHPSGFEIFQQTLATTRFITFGFVALVAFVAIILTSHAAFRHAFYETFWHIHVALVSLILAALWIHLQGLTQLNYVKAVIAIWVVERAQRLIILLYRNLGPTTTRANIELLPGDALRVNIHLAHPWIFHPGQHIFLTIPSIGLHTAHPFSLAWSETLPQLAPSPDLEKDTLNSDILSLPQTSLSLVIRRRSGFTNRLYTKCASAPNTRLSLPALVEGPYGGSHDFTSYGTIMLFAGGVGITHQLPFVRSLLAGYASGTVAARKVTLIWVIQAPEHLEWIRPWMTSILAMPKRRDLLRIQLFVTRPRNSREIHSPSATVQMFPGKPNVEKLVEMECREQIGAMGVGVCGPGGLGDDVREAVRKRQGEREVDLLEEGFGW</sequence>
<dbReference type="InterPro" id="IPR039261">
    <property type="entry name" value="FNR_nucleotide-bd"/>
</dbReference>
<comment type="caution">
    <text evidence="12">The sequence shown here is derived from an EMBL/GenBank/DDBJ whole genome shotgun (WGS) entry which is preliminary data.</text>
</comment>
<evidence type="ECO:0000256" key="2">
    <source>
        <dbReference type="ARBA" id="ARBA00006278"/>
    </source>
</evidence>
<proteinExistence type="inferred from homology"/>
<evidence type="ECO:0000256" key="9">
    <source>
        <dbReference type="ARBA" id="ARBA00023136"/>
    </source>
</evidence>
<reference evidence="12" key="1">
    <citation type="submission" date="2023-03" db="EMBL/GenBank/DDBJ databases">
        <title>Complete genome of Cladonia borealis.</title>
        <authorList>
            <person name="Park H."/>
        </authorList>
    </citation>
    <scope>NUCLEOTIDE SEQUENCE</scope>
    <source>
        <strain evidence="12">ANT050790</strain>
    </source>
</reference>
<keyword evidence="4 10" id="KW-0812">Transmembrane</keyword>
<gene>
    <name evidence="12" type="ORF">JMJ35_007345</name>
</gene>
<feature type="transmembrane region" description="Helical" evidence="10">
    <location>
        <begin position="144"/>
        <end position="167"/>
    </location>
</feature>
<evidence type="ECO:0000259" key="11">
    <source>
        <dbReference type="PROSITE" id="PS51384"/>
    </source>
</evidence>
<evidence type="ECO:0000256" key="3">
    <source>
        <dbReference type="ARBA" id="ARBA00022448"/>
    </source>
</evidence>
<feature type="transmembrane region" description="Helical" evidence="10">
    <location>
        <begin position="254"/>
        <end position="274"/>
    </location>
</feature>